<evidence type="ECO:0000313" key="2">
    <source>
        <dbReference type="Proteomes" id="UP000783287"/>
    </source>
</evidence>
<reference evidence="1" key="1">
    <citation type="submission" date="2020-04" db="EMBL/GenBank/DDBJ databases">
        <authorList>
            <person name="Zhang T."/>
        </authorList>
    </citation>
    <scope>NUCLEOTIDE SEQUENCE</scope>
    <source>
        <strain evidence="1">HKST-UBA14</strain>
    </source>
</reference>
<dbReference type="Proteomes" id="UP000783287">
    <property type="component" value="Unassembled WGS sequence"/>
</dbReference>
<organism evidence="1 2">
    <name type="scientific">Candidatus Dojkabacteria bacterium</name>
    <dbReference type="NCBI Taxonomy" id="2099670"/>
    <lineage>
        <taxon>Bacteria</taxon>
        <taxon>Candidatus Dojkabacteria</taxon>
    </lineage>
</organism>
<dbReference type="Gene3D" id="3.20.70.20">
    <property type="match status" value="1"/>
</dbReference>
<dbReference type="InterPro" id="IPR007841">
    <property type="entry name" value="UPF0210"/>
</dbReference>
<dbReference type="EMBL" id="JAGQLK010000121">
    <property type="protein sequence ID" value="MCA9383731.1"/>
    <property type="molecule type" value="Genomic_DNA"/>
</dbReference>
<dbReference type="AlphaFoldDB" id="A0A955L6P8"/>
<gene>
    <name evidence="1" type="ORF">KC909_05165</name>
</gene>
<dbReference type="SUPFAM" id="SSF51998">
    <property type="entry name" value="PFL-like glycyl radical enzymes"/>
    <property type="match status" value="1"/>
</dbReference>
<feature type="non-terminal residue" evidence="1">
    <location>
        <position position="244"/>
    </location>
</feature>
<name>A0A955L6P8_9BACT</name>
<evidence type="ECO:0000313" key="1">
    <source>
        <dbReference type="EMBL" id="MCA9383731.1"/>
    </source>
</evidence>
<protein>
    <submittedName>
        <fullName evidence="1">DUF711 family protein</fullName>
    </submittedName>
</protein>
<proteinExistence type="predicted"/>
<accession>A0A955L6P8</accession>
<dbReference type="Pfam" id="PF05167">
    <property type="entry name" value="DUF711"/>
    <property type="match status" value="1"/>
</dbReference>
<comment type="caution">
    <text evidence="1">The sequence shown here is derived from an EMBL/GenBank/DDBJ whole genome shotgun (WGS) entry which is preliminary data.</text>
</comment>
<sequence length="244" mass="27326">MEDKTYDSLNRIERILVENDFSVQTKRVCAPKEDFKSLAAKLSENVIGSVGTLNVEKVLNNFSDFEANDVFFNINLTNNPVTELDVEPLFRLLSSNASRTFNYTYVFNNPYSSPFMPSANYERNGFAIGMQATDLSEESHSIEEWLAKFSYALDEINNIFKDNLDFIGLDSSIAPLFKGKSSFINILNTMGKGLVSSLTSDTLVKITNYIKANNPNPVGLNGMMLPALEDFELAKEYEAGNFPI</sequence>
<reference evidence="1" key="2">
    <citation type="journal article" date="2021" name="Microbiome">
        <title>Successional dynamics and alternative stable states in a saline activated sludge microbial community over 9 years.</title>
        <authorList>
            <person name="Wang Y."/>
            <person name="Ye J."/>
            <person name="Ju F."/>
            <person name="Liu L."/>
            <person name="Boyd J.A."/>
            <person name="Deng Y."/>
            <person name="Parks D.H."/>
            <person name="Jiang X."/>
            <person name="Yin X."/>
            <person name="Woodcroft B.J."/>
            <person name="Tyson G.W."/>
            <person name="Hugenholtz P."/>
            <person name="Polz M.F."/>
            <person name="Zhang T."/>
        </authorList>
    </citation>
    <scope>NUCLEOTIDE SEQUENCE</scope>
    <source>
        <strain evidence="1">HKST-UBA14</strain>
    </source>
</reference>